<protein>
    <submittedName>
        <fullName evidence="1">BAHD family acyltransferase</fullName>
    </submittedName>
</protein>
<proteinExistence type="predicted"/>
<accession>A0ACD0NS01</accession>
<dbReference type="Proteomes" id="UP000245626">
    <property type="component" value="Unassembled WGS sequence"/>
</dbReference>
<gene>
    <name evidence="1" type="ORF">IE53DRAFT_389263</name>
</gene>
<evidence type="ECO:0000313" key="1">
    <source>
        <dbReference type="EMBL" id="PWN48525.1"/>
    </source>
</evidence>
<keyword evidence="1" id="KW-0808">Transferase</keyword>
<organism evidence="1 2">
    <name type="scientific">Violaceomyces palustris</name>
    <dbReference type="NCBI Taxonomy" id="1673888"/>
    <lineage>
        <taxon>Eukaryota</taxon>
        <taxon>Fungi</taxon>
        <taxon>Dikarya</taxon>
        <taxon>Basidiomycota</taxon>
        <taxon>Ustilaginomycotina</taxon>
        <taxon>Ustilaginomycetes</taxon>
        <taxon>Violaceomycetales</taxon>
        <taxon>Violaceomycetaceae</taxon>
        <taxon>Violaceomyces</taxon>
    </lineage>
</organism>
<keyword evidence="2" id="KW-1185">Reference proteome</keyword>
<name>A0ACD0NS01_9BASI</name>
<keyword evidence="1" id="KW-0012">Acyltransferase</keyword>
<dbReference type="EMBL" id="KZ820187">
    <property type="protein sequence ID" value="PWN48525.1"/>
    <property type="molecule type" value="Genomic_DNA"/>
</dbReference>
<sequence length="534" mass="58906">MTVVPETSPIMTVSVERVRPDPASSISSLPDSVLIDGQDLAMPKMYMHCTWFFLSLRNPHLTSKTLPELGDILRKGLASFLSEYPAAAGQVGQEDDVAEGGDAVGGQGRWRLYYSGQGADLYLAESDQPLGEAWKCSGAKVDEAIAPRSVVIAKDQDPVFAIKLTRFACGSFTISTSTHHWVADFLGYLDIMEMLGRKVADPEVRLPSRNWSRNASELVESIPPSPIPHQEWFKERSKQGLGTSPSRPIQGCRNLLLRFEADQLEKLKTSFGRWALEAEGERKTEDEGREINVLPSKEHWISTNDALHALLWSAITRARGLEGDKVTKLHTPLDGRAFVPRSIHHPDGPYVGNLHPGHVMKCNARDVAVDKARLFELAYRIRNDCMVMDSSRMSAIIRHHNYRSDAEEGGKGATERRFGAGYLPNQNAMFGDDVTISNIAKVDWRSRLDFGHVLGKPFCMTVLGVPAIQLGPLVIRAGDGTALVYQAPPTDPEVADEVSTGSKKVSMLAMVGLREQEIAPFLQEPLVKEFAVLV</sequence>
<evidence type="ECO:0000313" key="2">
    <source>
        <dbReference type="Proteomes" id="UP000245626"/>
    </source>
</evidence>
<reference evidence="1 2" key="1">
    <citation type="journal article" date="2018" name="Mol. Biol. Evol.">
        <title>Broad Genomic Sampling Reveals a Smut Pathogenic Ancestry of the Fungal Clade Ustilaginomycotina.</title>
        <authorList>
            <person name="Kijpornyongpan T."/>
            <person name="Mondo S.J."/>
            <person name="Barry K."/>
            <person name="Sandor L."/>
            <person name="Lee J."/>
            <person name="Lipzen A."/>
            <person name="Pangilinan J."/>
            <person name="LaButti K."/>
            <person name="Hainaut M."/>
            <person name="Henrissat B."/>
            <person name="Grigoriev I.V."/>
            <person name="Spatafora J.W."/>
            <person name="Aime M.C."/>
        </authorList>
    </citation>
    <scope>NUCLEOTIDE SEQUENCE [LARGE SCALE GENOMIC DNA]</scope>
    <source>
        <strain evidence="1 2">SA 807</strain>
    </source>
</reference>